<name>A0A0N4ZRA5_PARTI</name>
<dbReference type="PANTHER" id="PTHR24139">
    <property type="entry name" value="CALCIUM-INDEPENDENT PHOSPHOLIPASE A2"/>
    <property type="match status" value="1"/>
</dbReference>
<evidence type="ECO:0000256" key="2">
    <source>
        <dbReference type="ARBA" id="ARBA00022737"/>
    </source>
</evidence>
<evidence type="ECO:0000256" key="8">
    <source>
        <dbReference type="PROSITE-ProRule" id="PRU01161"/>
    </source>
</evidence>
<dbReference type="InterPro" id="IPR047148">
    <property type="entry name" value="PLPL9"/>
</dbReference>
<dbReference type="Proteomes" id="UP000038045">
    <property type="component" value="Unplaced"/>
</dbReference>
<sequence>MSKEESKKEKCVLDWLNRYPDWSPLHIASGASLERYILKESQSSDWEVLCSQVESEEGKTPLHIAAEEGNDTIVEILLKKGCDISKLNIKGENCIHGSCRKGYLNCIIKMYEYGDFGNNINVENESGETPLHLALYNGNVEVVEYLLLFKESDENYLKIKGFSKGPILEYGRKIEGKTHEIYKCFKLLCQTYPELINEQVDKDGNNILHLTNDKNYLQSLLFYSYKNENVDIDLTNRNNLTPLHKAIVNGNLSKFITLYSYGASIEKRDNNGDTPLHYGVRNGNLDIIKALLCFNANVKAKNNNGESIRHILKKTNSQTKDIIEKYLNLFENKETIQDHSDELERFEQSNALAYQLAKDNLAKKHSVNVLSLDGGGVRGMVIIQTLLYISKNLGNNDLIKNFDWISGTSTGAILAAGLAEGMSIVELQKLYLRFKDTVFVGDRPYDSDNLKNILIDVFGNRTMNQFNGNKKVIITTVQGNICPPKLNLFRNYMLPNFGEEINKKRGFFQLDKVPIWKALRCSTAAPTYFEAVDNKYIDGGVMANNPTMDTIADIQLYNTALNAKNQKPYEISCVLSIGTGKVPQKVVENINVNVPSGIADVISTARGILNLKNILIEQITAADGEPVNRGRSWAHSMKSPFFRFSPPFTQEIDLDCKDDKVIINMLWETEIYLRGEGNCDILMLVGFLENFRK</sequence>
<dbReference type="STRING" id="131310.A0A0N4ZRA5"/>
<dbReference type="InterPro" id="IPR036770">
    <property type="entry name" value="Ankyrin_rpt-contain_sf"/>
</dbReference>
<dbReference type="GO" id="GO:2000304">
    <property type="term" value="P:positive regulation of ceramide biosynthetic process"/>
    <property type="evidence" value="ECO:0007669"/>
    <property type="project" value="TreeGrafter"/>
</dbReference>
<evidence type="ECO:0000256" key="7">
    <source>
        <dbReference type="PROSITE-ProRule" id="PRU00023"/>
    </source>
</evidence>
<dbReference type="SUPFAM" id="SSF52151">
    <property type="entry name" value="FabD/lysophospholipase-like"/>
    <property type="match status" value="1"/>
</dbReference>
<dbReference type="PRINTS" id="PR01415">
    <property type="entry name" value="ANKYRIN"/>
</dbReference>
<dbReference type="InterPro" id="IPR002641">
    <property type="entry name" value="PNPLA_dom"/>
</dbReference>
<dbReference type="WBParaSite" id="PTRK_0001104000.1">
    <property type="protein sequence ID" value="PTRK_0001104000.1"/>
    <property type="gene ID" value="PTRK_0001104000"/>
</dbReference>
<feature type="domain" description="PNPLA" evidence="9">
    <location>
        <begin position="370"/>
        <end position="551"/>
    </location>
</feature>
<evidence type="ECO:0000259" key="9">
    <source>
        <dbReference type="PROSITE" id="PS51635"/>
    </source>
</evidence>
<accession>A0A0N4ZRA5</accession>
<feature type="active site" description="Nucleophile" evidence="8">
    <location>
        <position position="409"/>
    </location>
</feature>
<feature type="short sequence motif" description="DGA/G" evidence="8">
    <location>
        <begin position="538"/>
        <end position="540"/>
    </location>
</feature>
<evidence type="ECO:0000256" key="5">
    <source>
        <dbReference type="ARBA" id="ARBA00023098"/>
    </source>
</evidence>
<reference evidence="11" key="1">
    <citation type="submission" date="2017-02" db="UniProtKB">
        <authorList>
            <consortium name="WormBaseParasite"/>
        </authorList>
    </citation>
    <scope>IDENTIFICATION</scope>
</reference>
<dbReference type="PROSITE" id="PS50088">
    <property type="entry name" value="ANK_REPEAT"/>
    <property type="match status" value="4"/>
</dbReference>
<keyword evidence="4 7" id="KW-0040">ANK repeat</keyword>
<dbReference type="SMART" id="SM00248">
    <property type="entry name" value="ANK"/>
    <property type="match status" value="5"/>
</dbReference>
<dbReference type="Pfam" id="PF01734">
    <property type="entry name" value="Patatin"/>
    <property type="match status" value="1"/>
</dbReference>
<feature type="short sequence motif" description="GXSXG" evidence="8">
    <location>
        <begin position="407"/>
        <end position="411"/>
    </location>
</feature>
<comment type="catalytic activity">
    <reaction evidence="6">
        <text>a 1,2-diacyl-sn-glycero-3-phosphocholine + H2O = a 1-acyl-sn-glycero-3-phosphocholine + a fatty acid + H(+)</text>
        <dbReference type="Rhea" id="RHEA:15801"/>
        <dbReference type="ChEBI" id="CHEBI:15377"/>
        <dbReference type="ChEBI" id="CHEBI:15378"/>
        <dbReference type="ChEBI" id="CHEBI:28868"/>
        <dbReference type="ChEBI" id="CHEBI:57643"/>
        <dbReference type="ChEBI" id="CHEBI:58168"/>
        <dbReference type="EC" id="3.1.1.4"/>
    </reaction>
    <physiologicalReaction direction="left-to-right" evidence="6">
        <dbReference type="Rhea" id="RHEA:15802"/>
    </physiologicalReaction>
</comment>
<proteinExistence type="predicted"/>
<evidence type="ECO:0000256" key="1">
    <source>
        <dbReference type="ARBA" id="ARBA00013278"/>
    </source>
</evidence>
<evidence type="ECO:0000313" key="11">
    <source>
        <dbReference type="WBParaSite" id="PTRK_0001104000.1"/>
    </source>
</evidence>
<keyword evidence="8" id="KW-0442">Lipid degradation</keyword>
<dbReference type="GO" id="GO:0016042">
    <property type="term" value="P:lipid catabolic process"/>
    <property type="evidence" value="ECO:0007669"/>
    <property type="project" value="UniProtKB-UniRule"/>
</dbReference>
<dbReference type="PROSITE" id="PS51635">
    <property type="entry name" value="PNPLA"/>
    <property type="match status" value="1"/>
</dbReference>
<evidence type="ECO:0000313" key="10">
    <source>
        <dbReference type="Proteomes" id="UP000038045"/>
    </source>
</evidence>
<evidence type="ECO:0000256" key="6">
    <source>
        <dbReference type="ARBA" id="ARBA00023422"/>
    </source>
</evidence>
<keyword evidence="10" id="KW-1185">Reference proteome</keyword>
<dbReference type="Pfam" id="PF12796">
    <property type="entry name" value="Ank_2"/>
    <property type="match status" value="2"/>
</dbReference>
<dbReference type="Gene3D" id="3.40.1090.10">
    <property type="entry name" value="Cytosolic phospholipase A2 catalytic domain"/>
    <property type="match status" value="1"/>
</dbReference>
<feature type="repeat" description="ANK" evidence="7">
    <location>
        <begin position="271"/>
        <end position="303"/>
    </location>
</feature>
<keyword evidence="5 8" id="KW-0443">Lipid metabolism</keyword>
<dbReference type="GO" id="GO:0047499">
    <property type="term" value="F:calcium-independent phospholipase A2 activity"/>
    <property type="evidence" value="ECO:0007669"/>
    <property type="project" value="InterPro"/>
</dbReference>
<dbReference type="GO" id="GO:0052816">
    <property type="term" value="F:long-chain fatty acyl-CoA hydrolase activity"/>
    <property type="evidence" value="ECO:0007669"/>
    <property type="project" value="TreeGrafter"/>
</dbReference>
<dbReference type="AlphaFoldDB" id="A0A0N4ZRA5"/>
<protein>
    <recommendedName>
        <fullName evidence="1">phospholipase A2</fullName>
        <ecNumber evidence="1">3.1.1.4</ecNumber>
    </recommendedName>
</protein>
<organism evidence="10 11">
    <name type="scientific">Parastrongyloides trichosuri</name>
    <name type="common">Possum-specific nematode worm</name>
    <dbReference type="NCBI Taxonomy" id="131310"/>
    <lineage>
        <taxon>Eukaryota</taxon>
        <taxon>Metazoa</taxon>
        <taxon>Ecdysozoa</taxon>
        <taxon>Nematoda</taxon>
        <taxon>Chromadorea</taxon>
        <taxon>Rhabditida</taxon>
        <taxon>Tylenchina</taxon>
        <taxon>Panagrolaimomorpha</taxon>
        <taxon>Strongyloidoidea</taxon>
        <taxon>Strongyloididae</taxon>
        <taxon>Parastrongyloides</taxon>
    </lineage>
</organism>
<keyword evidence="3 8" id="KW-0378">Hydrolase</keyword>
<dbReference type="GO" id="GO:0005739">
    <property type="term" value="C:mitochondrion"/>
    <property type="evidence" value="ECO:0007669"/>
    <property type="project" value="TreeGrafter"/>
</dbReference>
<evidence type="ECO:0000256" key="3">
    <source>
        <dbReference type="ARBA" id="ARBA00022801"/>
    </source>
</evidence>
<keyword evidence="2" id="KW-0677">Repeat</keyword>
<dbReference type="SUPFAM" id="SSF48403">
    <property type="entry name" value="Ankyrin repeat"/>
    <property type="match status" value="1"/>
</dbReference>
<feature type="repeat" description="ANK" evidence="7">
    <location>
        <begin position="126"/>
        <end position="147"/>
    </location>
</feature>
<feature type="repeat" description="ANK" evidence="7">
    <location>
        <begin position="57"/>
        <end position="89"/>
    </location>
</feature>
<feature type="active site" description="Proton acceptor" evidence="8">
    <location>
        <position position="538"/>
    </location>
</feature>
<dbReference type="PROSITE" id="PS50297">
    <property type="entry name" value="ANK_REP_REGION"/>
    <property type="match status" value="4"/>
</dbReference>
<dbReference type="Gene3D" id="1.25.40.20">
    <property type="entry name" value="Ankyrin repeat-containing domain"/>
    <property type="match status" value="3"/>
</dbReference>
<dbReference type="PANTHER" id="PTHR24139:SF34">
    <property type="entry name" value="85_88 KDA CALCIUM-INDEPENDENT PHOSPHOLIPASE A2"/>
    <property type="match status" value="1"/>
</dbReference>
<evidence type="ECO:0000256" key="4">
    <source>
        <dbReference type="ARBA" id="ARBA00023043"/>
    </source>
</evidence>
<feature type="short sequence motif" description="GXGXXG" evidence="8">
    <location>
        <begin position="374"/>
        <end position="379"/>
    </location>
</feature>
<dbReference type="EC" id="3.1.1.4" evidence="1"/>
<dbReference type="InterPro" id="IPR016035">
    <property type="entry name" value="Acyl_Trfase/lysoPLipase"/>
</dbReference>
<feature type="repeat" description="ANK" evidence="7">
    <location>
        <begin position="238"/>
        <end position="270"/>
    </location>
</feature>
<dbReference type="InterPro" id="IPR002110">
    <property type="entry name" value="Ankyrin_rpt"/>
</dbReference>